<name>A0ABV7ZTT0_9GAMM</name>
<dbReference type="InterPro" id="IPR038352">
    <property type="entry name" value="Imelysin_sf"/>
</dbReference>
<reference evidence="6" key="1">
    <citation type="journal article" date="2019" name="Int. J. Syst. Evol. Microbiol.">
        <title>The Global Catalogue of Microorganisms (GCM) 10K type strain sequencing project: providing services to taxonomists for standard genome sequencing and annotation.</title>
        <authorList>
            <consortium name="The Broad Institute Genomics Platform"/>
            <consortium name="The Broad Institute Genome Sequencing Center for Infectious Disease"/>
            <person name="Wu L."/>
            <person name="Ma J."/>
        </authorList>
    </citation>
    <scope>NUCLEOTIDE SEQUENCE [LARGE SCALE GENOMIC DNA]</scope>
    <source>
        <strain evidence="6">IBRC 10765</strain>
    </source>
</reference>
<dbReference type="Gene3D" id="1.20.1420.20">
    <property type="entry name" value="M75 peptidase, HXXE motif"/>
    <property type="match status" value="1"/>
</dbReference>
<proteinExistence type="predicted"/>
<gene>
    <name evidence="5" type="ORF">ACFOOG_00600</name>
</gene>
<evidence type="ECO:0000313" key="6">
    <source>
        <dbReference type="Proteomes" id="UP001595617"/>
    </source>
</evidence>
<dbReference type="Proteomes" id="UP001595617">
    <property type="component" value="Unassembled WGS sequence"/>
</dbReference>
<dbReference type="InterPro" id="IPR018976">
    <property type="entry name" value="Imelysin-like"/>
</dbReference>
<dbReference type="Pfam" id="PF09375">
    <property type="entry name" value="Peptidase_M75"/>
    <property type="match status" value="1"/>
</dbReference>
<evidence type="ECO:0000256" key="1">
    <source>
        <dbReference type="ARBA" id="ARBA00004196"/>
    </source>
</evidence>
<evidence type="ECO:0000256" key="2">
    <source>
        <dbReference type="ARBA" id="ARBA00022729"/>
    </source>
</evidence>
<accession>A0ABV7ZTT0</accession>
<feature type="domain" description="Imelysin-like" evidence="4">
    <location>
        <begin position="66"/>
        <end position="251"/>
    </location>
</feature>
<keyword evidence="6" id="KW-1185">Reference proteome</keyword>
<keyword evidence="2 3" id="KW-0732">Signal</keyword>
<sequence>MARYYAPLMALTALSLMACTQEPAALPETDAPQVDVEDVVPIDPSIVSPTDDLYLTWQLQSLQRCQDGYGEFKEAVLTLAIDTDSFLNEPSAAGLAQTQSSWQLAAEKWGMADLCSHRPLATDSATNFAARYQRTVAAPALPGYLDSIPDYADTGIVNDNTVTLSLESLEVQHQISFEEEVALGLYAVEVLLFGVEPRSADDFIMTTEEGASTTRRAGLLRLITNDLLTQAEIWQDNWPARISNVRRTYSTTYQLTWLIDNWILALEKVERASARVLNGEPGLALHPMHDHVRFKGTLAALHDWMAQPDTLRIVETFELPMNEWQSTVEQTATWLETHTVDTETTSDLTALQPINSAAIQHLRIFREVTENTWHTLANSN</sequence>
<feature type="chain" id="PRO_5047184993" evidence="3">
    <location>
        <begin position="25"/>
        <end position="380"/>
    </location>
</feature>
<dbReference type="EMBL" id="JBHRYR010000002">
    <property type="protein sequence ID" value="MFC3851314.1"/>
    <property type="molecule type" value="Genomic_DNA"/>
</dbReference>
<comment type="subcellular location">
    <subcellularLocation>
        <location evidence="1">Cell envelope</location>
    </subcellularLocation>
</comment>
<dbReference type="PROSITE" id="PS51257">
    <property type="entry name" value="PROKAR_LIPOPROTEIN"/>
    <property type="match status" value="1"/>
</dbReference>
<organism evidence="5 6">
    <name type="scientific">Saccharospirillum mangrovi</name>
    <dbReference type="NCBI Taxonomy" id="2161747"/>
    <lineage>
        <taxon>Bacteria</taxon>
        <taxon>Pseudomonadati</taxon>
        <taxon>Pseudomonadota</taxon>
        <taxon>Gammaproteobacteria</taxon>
        <taxon>Oceanospirillales</taxon>
        <taxon>Saccharospirillaceae</taxon>
        <taxon>Saccharospirillum</taxon>
    </lineage>
</organism>
<feature type="signal peptide" evidence="3">
    <location>
        <begin position="1"/>
        <end position="24"/>
    </location>
</feature>
<evidence type="ECO:0000259" key="4">
    <source>
        <dbReference type="Pfam" id="PF09375"/>
    </source>
</evidence>
<comment type="caution">
    <text evidence="5">The sequence shown here is derived from an EMBL/GenBank/DDBJ whole genome shotgun (WGS) entry which is preliminary data.</text>
</comment>
<dbReference type="RefSeq" id="WP_380692450.1">
    <property type="nucleotide sequence ID" value="NZ_JBHRYR010000002.1"/>
</dbReference>
<evidence type="ECO:0000313" key="5">
    <source>
        <dbReference type="EMBL" id="MFC3851314.1"/>
    </source>
</evidence>
<evidence type="ECO:0000256" key="3">
    <source>
        <dbReference type="SAM" id="SignalP"/>
    </source>
</evidence>
<protein>
    <submittedName>
        <fullName evidence="5">Imelysin family protein</fullName>
    </submittedName>
</protein>